<dbReference type="Proteomes" id="UP000242180">
    <property type="component" value="Unassembled WGS sequence"/>
</dbReference>
<comment type="caution">
    <text evidence="9">The sequence shown here is derived from an EMBL/GenBank/DDBJ whole genome shotgun (WGS) entry which is preliminary data.</text>
</comment>
<gene>
    <name evidence="9" type="ORF">BCR43DRAFT_446427</name>
</gene>
<evidence type="ECO:0000256" key="4">
    <source>
        <dbReference type="ARBA" id="ARBA00022705"/>
    </source>
</evidence>
<evidence type="ECO:0000256" key="3">
    <source>
        <dbReference type="ARBA" id="ARBA00016011"/>
    </source>
</evidence>
<keyword evidence="10" id="KW-1185">Reference proteome</keyword>
<dbReference type="GO" id="GO:0003677">
    <property type="term" value="F:DNA binding"/>
    <property type="evidence" value="ECO:0007669"/>
    <property type="project" value="UniProtKB-KW"/>
</dbReference>
<dbReference type="GO" id="GO:0006261">
    <property type="term" value="P:DNA-templated DNA replication"/>
    <property type="evidence" value="ECO:0007669"/>
    <property type="project" value="InterPro"/>
</dbReference>
<dbReference type="PANTHER" id="PTHR12708">
    <property type="entry name" value="DNA POLYMERASE EPSILON SUBUNIT B"/>
    <property type="match status" value="1"/>
</dbReference>
<dbReference type="FunCoup" id="A0A1X2H1F4">
    <property type="interactions" value="382"/>
</dbReference>
<dbReference type="EMBL" id="MCGN01000011">
    <property type="protein sequence ID" value="ORY91254.1"/>
    <property type="molecule type" value="Genomic_DNA"/>
</dbReference>
<comment type="similarity">
    <text evidence="2">Belongs to the DNA polymerase epsilon subunit B family.</text>
</comment>
<reference evidence="9 10" key="1">
    <citation type="submission" date="2016-07" db="EMBL/GenBank/DDBJ databases">
        <title>Pervasive Adenine N6-methylation of Active Genes in Fungi.</title>
        <authorList>
            <consortium name="DOE Joint Genome Institute"/>
            <person name="Mondo S.J."/>
            <person name="Dannebaum R.O."/>
            <person name="Kuo R.C."/>
            <person name="Labutti K."/>
            <person name="Haridas S."/>
            <person name="Kuo A."/>
            <person name="Salamov A."/>
            <person name="Ahrendt S.R."/>
            <person name="Lipzen A."/>
            <person name="Sullivan W."/>
            <person name="Andreopoulos W.B."/>
            <person name="Clum A."/>
            <person name="Lindquist E."/>
            <person name="Daum C."/>
            <person name="Ramamoorthy G.K."/>
            <person name="Gryganskyi A."/>
            <person name="Culley D."/>
            <person name="Magnuson J.K."/>
            <person name="James T.Y."/>
            <person name="O'Malley M.A."/>
            <person name="Stajich J.E."/>
            <person name="Spatafora J.W."/>
            <person name="Visel A."/>
            <person name="Grigoriev I.V."/>
        </authorList>
    </citation>
    <scope>NUCLEOTIDE SEQUENCE [LARGE SCALE GENOMIC DNA]</scope>
    <source>
        <strain evidence="9 10">NRRL 2496</strain>
    </source>
</reference>
<evidence type="ECO:0000256" key="5">
    <source>
        <dbReference type="ARBA" id="ARBA00023125"/>
    </source>
</evidence>
<evidence type="ECO:0000256" key="7">
    <source>
        <dbReference type="ARBA" id="ARBA00032930"/>
    </source>
</evidence>
<proteinExistence type="inferred from homology"/>
<evidence type="ECO:0000256" key="6">
    <source>
        <dbReference type="ARBA" id="ARBA00023242"/>
    </source>
</evidence>
<protein>
    <recommendedName>
        <fullName evidence="3">DNA polymerase epsilon subunit B</fullName>
    </recommendedName>
    <alternativeName>
        <fullName evidence="7">DNA polymerase II subunit 2</fullName>
    </alternativeName>
</protein>
<feature type="domain" description="DNA polymerase alpha/delta/epsilon subunit B" evidence="8">
    <location>
        <begin position="211"/>
        <end position="420"/>
    </location>
</feature>
<evidence type="ECO:0000259" key="8">
    <source>
        <dbReference type="Pfam" id="PF04042"/>
    </source>
</evidence>
<dbReference type="OrthoDB" id="10254730at2759"/>
<dbReference type="GO" id="GO:0008622">
    <property type="term" value="C:epsilon DNA polymerase complex"/>
    <property type="evidence" value="ECO:0007669"/>
    <property type="project" value="InterPro"/>
</dbReference>
<dbReference type="InterPro" id="IPR016266">
    <property type="entry name" value="POLE2"/>
</dbReference>
<dbReference type="InParanoid" id="A0A1X2H1F4"/>
<sequence>MQDVSISNDQPLNVSDHFAVQGAFTMPRLQYNTSSRTFVKQVHGRRSILTNPERAIDLHRNRFNIIKQRLLRNERFGHGSIHMLNPDAFLKITPTMSLIGRDNQDFLLFGMLTEPEHGKHFLEDETGRMELDLSNTNYRYGLFTLNAFVLVDGLYGDDHIFHVRDIEFPAAESRAMTESVFPHIDFLGLTKPLVDPQILQIEETANTDACIVFISEMDLQEPKTMRGLRLIFESFKDTRPPIAFVLMGNFTKQRLFGKPVRKRQYRDGFTMLADLINKFPVIAEESTFVLVPGAMDAREDAVHDDNTITPREKIPDNYTNRFRHRVRKAIFTTNPCRIRYCTQDIVVYREDLFSELWRNSIVRPRASEGESLAEHLVRTVLDQGTLCPLPQSVKPVYTEYEQALQLYPLPDVLVLADKVDAYGINYQETHCLNPGSFSKVRISWSTYYPATRTSENKSMRI</sequence>
<keyword evidence="4" id="KW-0235">DNA replication</keyword>
<keyword evidence="6" id="KW-0539">Nucleus</keyword>
<keyword evidence="5" id="KW-0238">DNA-binding</keyword>
<evidence type="ECO:0000313" key="9">
    <source>
        <dbReference type="EMBL" id="ORY91254.1"/>
    </source>
</evidence>
<evidence type="ECO:0000256" key="2">
    <source>
        <dbReference type="ARBA" id="ARBA00009560"/>
    </source>
</evidence>
<dbReference type="GO" id="GO:0042276">
    <property type="term" value="P:error-prone translesion synthesis"/>
    <property type="evidence" value="ECO:0007669"/>
    <property type="project" value="TreeGrafter"/>
</dbReference>
<dbReference type="STRING" id="13706.A0A1X2H1F4"/>
<dbReference type="OMA" id="PEDGAWF"/>
<dbReference type="InterPro" id="IPR007185">
    <property type="entry name" value="DNA_pol_a/d/e_bsu"/>
</dbReference>
<organism evidence="9 10">
    <name type="scientific">Syncephalastrum racemosum</name>
    <name type="common">Filamentous fungus</name>
    <dbReference type="NCBI Taxonomy" id="13706"/>
    <lineage>
        <taxon>Eukaryota</taxon>
        <taxon>Fungi</taxon>
        <taxon>Fungi incertae sedis</taxon>
        <taxon>Mucoromycota</taxon>
        <taxon>Mucoromycotina</taxon>
        <taxon>Mucoromycetes</taxon>
        <taxon>Mucorales</taxon>
        <taxon>Syncephalastraceae</taxon>
        <taxon>Syncephalastrum</taxon>
    </lineage>
</organism>
<dbReference type="AlphaFoldDB" id="A0A1X2H1F4"/>
<comment type="subcellular location">
    <subcellularLocation>
        <location evidence="1">Nucleus</location>
    </subcellularLocation>
</comment>
<accession>A0A1X2H1F4</accession>
<dbReference type="PANTHER" id="PTHR12708:SF0">
    <property type="entry name" value="DNA POLYMERASE EPSILON SUBUNIT 2"/>
    <property type="match status" value="1"/>
</dbReference>
<name>A0A1X2H1F4_SYNRA</name>
<evidence type="ECO:0000256" key="1">
    <source>
        <dbReference type="ARBA" id="ARBA00004123"/>
    </source>
</evidence>
<evidence type="ECO:0000313" key="10">
    <source>
        <dbReference type="Proteomes" id="UP000242180"/>
    </source>
</evidence>
<dbReference type="Pfam" id="PF04042">
    <property type="entry name" value="DNA_pol_E_B"/>
    <property type="match status" value="1"/>
</dbReference>